<gene>
    <name evidence="3" type="ORF">COV91_00920</name>
</gene>
<reference evidence="3 4" key="1">
    <citation type="submission" date="2017-09" db="EMBL/GenBank/DDBJ databases">
        <title>Depth-based differentiation of microbial function through sediment-hosted aquifers and enrichment of novel symbionts in the deep terrestrial subsurface.</title>
        <authorList>
            <person name="Probst A.J."/>
            <person name="Ladd B."/>
            <person name="Jarett J.K."/>
            <person name="Geller-Mcgrath D.E."/>
            <person name="Sieber C.M."/>
            <person name="Emerson J.B."/>
            <person name="Anantharaman K."/>
            <person name="Thomas B.C."/>
            <person name="Malmstrom R."/>
            <person name="Stieglmeier M."/>
            <person name="Klingl A."/>
            <person name="Woyke T."/>
            <person name="Ryan C.M."/>
            <person name="Banfield J.F."/>
        </authorList>
    </citation>
    <scope>NUCLEOTIDE SEQUENCE [LARGE SCALE GENOMIC DNA]</scope>
    <source>
        <strain evidence="3">CG11_big_fil_rev_8_21_14_0_20_46_11</strain>
    </source>
</reference>
<dbReference type="GO" id="GO:0016758">
    <property type="term" value="F:hexosyltransferase activity"/>
    <property type="evidence" value="ECO:0007669"/>
    <property type="project" value="TreeGrafter"/>
</dbReference>
<evidence type="ECO:0000259" key="2">
    <source>
        <dbReference type="Pfam" id="PF13439"/>
    </source>
</evidence>
<evidence type="ECO:0008006" key="5">
    <source>
        <dbReference type="Google" id="ProtNLM"/>
    </source>
</evidence>
<comment type="caution">
    <text evidence="3">The sequence shown here is derived from an EMBL/GenBank/DDBJ whole genome shotgun (WGS) entry which is preliminary data.</text>
</comment>
<feature type="domain" description="Glycosyltransferase subfamily 4-like N-terminal" evidence="2">
    <location>
        <begin position="10"/>
        <end position="173"/>
    </location>
</feature>
<dbReference type="Pfam" id="PF00534">
    <property type="entry name" value="Glycos_transf_1"/>
    <property type="match status" value="1"/>
</dbReference>
<evidence type="ECO:0000313" key="3">
    <source>
        <dbReference type="EMBL" id="PIQ69036.1"/>
    </source>
</evidence>
<evidence type="ECO:0000313" key="4">
    <source>
        <dbReference type="Proteomes" id="UP000229342"/>
    </source>
</evidence>
<dbReference type="InterPro" id="IPR001296">
    <property type="entry name" value="Glyco_trans_1"/>
</dbReference>
<evidence type="ECO:0000259" key="1">
    <source>
        <dbReference type="Pfam" id="PF00534"/>
    </source>
</evidence>
<dbReference type="EMBL" id="PCVG01000014">
    <property type="protein sequence ID" value="PIQ69036.1"/>
    <property type="molecule type" value="Genomic_DNA"/>
</dbReference>
<dbReference type="AlphaFoldDB" id="A0A2H0KCQ0"/>
<dbReference type="InterPro" id="IPR050194">
    <property type="entry name" value="Glycosyltransferase_grp1"/>
</dbReference>
<protein>
    <recommendedName>
        <fullName evidence="5">Glycosyl transferase family 1 domain-containing protein</fullName>
    </recommendedName>
</protein>
<accession>A0A2H0KCQ0</accession>
<dbReference type="Proteomes" id="UP000229342">
    <property type="component" value="Unassembled WGS sequence"/>
</dbReference>
<dbReference type="Gene3D" id="3.40.50.2000">
    <property type="entry name" value="Glycogen Phosphorylase B"/>
    <property type="match status" value="2"/>
</dbReference>
<dbReference type="PANTHER" id="PTHR45947">
    <property type="entry name" value="SULFOQUINOVOSYL TRANSFERASE SQD2"/>
    <property type="match status" value="1"/>
</dbReference>
<name>A0A2H0KCQ0_9BACT</name>
<dbReference type="InterPro" id="IPR028098">
    <property type="entry name" value="Glyco_trans_4-like_N"/>
</dbReference>
<proteinExistence type="predicted"/>
<dbReference type="SUPFAM" id="SSF53756">
    <property type="entry name" value="UDP-Glycosyltransferase/glycogen phosphorylase"/>
    <property type="match status" value="1"/>
</dbReference>
<dbReference type="Pfam" id="PF13439">
    <property type="entry name" value="Glyco_transf_4"/>
    <property type="match status" value="1"/>
</dbReference>
<sequence>MNFEENGSPVGGSVVDLHLKAKGLVELGHSVLVVTAFSNADHIYGQLPYKVFQRCIKKRGLLGLQFGIYRLLKEFEHQADVFYIDGHMFLYGGGAYRLLGGAVHVVGFFNIRLNAWGDTSGNVTQPSLFRRAKKKVRFLIEKFVGTLFTRYLDAYIFNTPHVRKMYHTFGIGKEGQSFVIQDFVATGELTKTYGISRKSIEERQGTPSPLVLFATGRMIPEKGFDLIIRALASLARKEDYHLILSGGGPDKERLEGLVEELGLNSIVEFPGWVPREKLYEFLTKVQVFIFSKWWIEYGSALLTEVMAFGLPSVIPGGGALEWLTDGHALMFKDASVEELAQRLKELQKDPALRIRLGTEILARAEELDSPKLAKKMEQVLVSVVPHHVE</sequence>
<feature type="domain" description="Glycosyl transferase family 1" evidence="1">
    <location>
        <begin position="208"/>
        <end position="357"/>
    </location>
</feature>
<organism evidence="3 4">
    <name type="scientific">Candidatus Taylorbacteria bacterium CG11_big_fil_rev_8_21_14_0_20_46_11</name>
    <dbReference type="NCBI Taxonomy" id="1975025"/>
    <lineage>
        <taxon>Bacteria</taxon>
        <taxon>Candidatus Tayloriibacteriota</taxon>
    </lineage>
</organism>
<dbReference type="PANTHER" id="PTHR45947:SF3">
    <property type="entry name" value="SULFOQUINOVOSYL TRANSFERASE SQD2"/>
    <property type="match status" value="1"/>
</dbReference>
<dbReference type="CDD" id="cd03801">
    <property type="entry name" value="GT4_PimA-like"/>
    <property type="match status" value="1"/>
</dbReference>